<dbReference type="Pfam" id="PF00560">
    <property type="entry name" value="LRR_1"/>
    <property type="match status" value="2"/>
</dbReference>
<keyword evidence="4" id="KW-0433">Leucine-rich repeat</keyword>
<keyword evidence="7" id="KW-0677">Repeat</keyword>
<organism evidence="14">
    <name type="scientific">Brassica napus</name>
    <name type="common">Rape</name>
    <dbReference type="NCBI Taxonomy" id="3708"/>
    <lineage>
        <taxon>Eukaryota</taxon>
        <taxon>Viridiplantae</taxon>
        <taxon>Streptophyta</taxon>
        <taxon>Embryophyta</taxon>
        <taxon>Tracheophyta</taxon>
        <taxon>Spermatophyta</taxon>
        <taxon>Magnoliopsida</taxon>
        <taxon>eudicotyledons</taxon>
        <taxon>Gunneridae</taxon>
        <taxon>Pentapetalae</taxon>
        <taxon>rosids</taxon>
        <taxon>malvids</taxon>
        <taxon>Brassicales</taxon>
        <taxon>Brassicaceae</taxon>
        <taxon>Brassiceae</taxon>
        <taxon>Brassica</taxon>
    </lineage>
</organism>
<dbReference type="FunFam" id="3.80.10.10:FF:000095">
    <property type="entry name" value="LRR receptor-like serine/threonine-protein kinase GSO1"/>
    <property type="match status" value="1"/>
</dbReference>
<dbReference type="InterPro" id="IPR032675">
    <property type="entry name" value="LRR_dom_sf"/>
</dbReference>
<dbReference type="Proteomes" id="UP001295469">
    <property type="component" value="Chromosome C06"/>
</dbReference>
<keyword evidence="8 12" id="KW-1133">Transmembrane helix</keyword>
<sequence>MMVGNHCYCFSSIITIFVSIAIHSTLASPRLHFCRHDQRDALLEFMHEFPIDKSFPSSWNKSSDCCFWEGVECHNKSGQVISLDLSDKYLNGSMKTNSSIFKLQYLGDLSLTNCNLQGEIPSSLGNLSRLKYLDLRSNNLVGEVPASMGHLTELEGLSLEKNSLSGSFPSSLANFTKLTRVFLNSNNFTSTLPSDMSGLHNLEWFDISENSFFGPFPKSLFTISSLIIVSLEKNQFTGPIDFENATSSPLFKLEDLVLASNKFDGLIPESISKFLNLQDLDLSRNSFSGPIPRSISKLDDLRHLDFAKNKLEGEVPSCLWNFPTVMLSHNFFSSFENVSQESTDIHRLDLNSNSLRGPFPDWVCKFSRLEYLDLSNNLFSGSIPSCLSRFTYFLMELTLGNNNFSGTLPDIFGDATRLESLDVSRNRLEGNFPKSLIHCKALKHVNVGSNKFKDKFPHWLGSLPSLHVLSLRCNKFFGPLYRRHMSSGFKSLRVMDISHNDFTGTLPPHYFSSWHEMTTLTEEYNQYMESHSFFDAYFDSFPFVPENYESVEMVIKGVEMSFERIRKDFRAIDFSKNRIHGKIPESLCSLKELLVLNLSGNAFTGVIPRSLAKLTKLETLDLSCNKLSGEIPQDLGKLSFLSYMNFSHNHLQGSVPRGTQFQSQNCSSFMDNPELLGLEDICRKPNVLGPTSHQPEEVSESEEPMFNWVAAAIAYGPGVFCGFVIGYYIFTSGYHEWFAERFGRRKIRVVTSVR</sequence>
<dbReference type="InterPro" id="IPR013210">
    <property type="entry name" value="LRR_N_plant-typ"/>
</dbReference>
<dbReference type="Pfam" id="PF13855">
    <property type="entry name" value="LRR_8"/>
    <property type="match status" value="4"/>
</dbReference>
<gene>
    <name evidence="14" type="ORF">DARMORV10_C06P45550.1</name>
</gene>
<dbReference type="FunFam" id="3.80.10.10:FF:000041">
    <property type="entry name" value="LRR receptor-like serine/threonine-protein kinase ERECTA"/>
    <property type="match status" value="1"/>
</dbReference>
<accession>A0A816QTR3</accession>
<dbReference type="SMART" id="SM00369">
    <property type="entry name" value="LRR_TYP"/>
    <property type="match status" value="8"/>
</dbReference>
<proteinExistence type="inferred from homology"/>
<dbReference type="Gene3D" id="3.80.10.10">
    <property type="entry name" value="Ribonuclease Inhibitor"/>
    <property type="match status" value="3"/>
</dbReference>
<keyword evidence="6" id="KW-0732">Signal</keyword>
<reference evidence="14" key="1">
    <citation type="submission" date="2021-01" db="EMBL/GenBank/DDBJ databases">
        <authorList>
            <consortium name="Genoscope - CEA"/>
            <person name="William W."/>
        </authorList>
    </citation>
    <scope>NUCLEOTIDE SEQUENCE</scope>
</reference>
<dbReference type="AlphaFoldDB" id="A0A816QTR3"/>
<name>A0A816QTR3_BRANA</name>
<dbReference type="PANTHER" id="PTHR48061">
    <property type="entry name" value="LEUCINE-RICH REPEAT RECEPTOR PROTEIN KINASE EMS1-LIKE-RELATED"/>
    <property type="match status" value="1"/>
</dbReference>
<dbReference type="InterPro" id="IPR001611">
    <property type="entry name" value="Leu-rich_rpt"/>
</dbReference>
<feature type="transmembrane region" description="Helical" evidence="12">
    <location>
        <begin position="705"/>
        <end position="730"/>
    </location>
</feature>
<dbReference type="GO" id="GO:0005886">
    <property type="term" value="C:plasma membrane"/>
    <property type="evidence" value="ECO:0007669"/>
    <property type="project" value="UniProtKB-SubCell"/>
</dbReference>
<dbReference type="PROSITE" id="PS51450">
    <property type="entry name" value="LRR"/>
    <property type="match status" value="1"/>
</dbReference>
<evidence type="ECO:0000256" key="4">
    <source>
        <dbReference type="ARBA" id="ARBA00022614"/>
    </source>
</evidence>
<evidence type="ECO:0000256" key="9">
    <source>
        <dbReference type="ARBA" id="ARBA00023136"/>
    </source>
</evidence>
<feature type="domain" description="Leucine-rich repeat-containing N-terminal plant-type" evidence="13">
    <location>
        <begin position="36"/>
        <end position="73"/>
    </location>
</feature>
<evidence type="ECO:0000259" key="13">
    <source>
        <dbReference type="Pfam" id="PF08263"/>
    </source>
</evidence>
<keyword evidence="10" id="KW-0675">Receptor</keyword>
<evidence type="ECO:0000256" key="5">
    <source>
        <dbReference type="ARBA" id="ARBA00022692"/>
    </source>
</evidence>
<dbReference type="InterPro" id="IPR003591">
    <property type="entry name" value="Leu-rich_rpt_typical-subtyp"/>
</dbReference>
<dbReference type="PRINTS" id="PR00019">
    <property type="entry name" value="LEURICHRPT"/>
</dbReference>
<dbReference type="FunFam" id="3.80.10.10:FF:000111">
    <property type="entry name" value="LRR receptor-like serine/threonine-protein kinase ERECTA"/>
    <property type="match status" value="1"/>
</dbReference>
<evidence type="ECO:0000256" key="11">
    <source>
        <dbReference type="ARBA" id="ARBA00023180"/>
    </source>
</evidence>
<evidence type="ECO:0000256" key="3">
    <source>
        <dbReference type="ARBA" id="ARBA00022475"/>
    </source>
</evidence>
<evidence type="ECO:0000313" key="14">
    <source>
        <dbReference type="EMBL" id="CAF2064068.1"/>
    </source>
</evidence>
<dbReference type="SUPFAM" id="SSF52058">
    <property type="entry name" value="L domain-like"/>
    <property type="match status" value="2"/>
</dbReference>
<keyword evidence="5 12" id="KW-0812">Transmembrane</keyword>
<evidence type="ECO:0000256" key="12">
    <source>
        <dbReference type="SAM" id="Phobius"/>
    </source>
</evidence>
<evidence type="ECO:0000256" key="1">
    <source>
        <dbReference type="ARBA" id="ARBA00004251"/>
    </source>
</evidence>
<evidence type="ECO:0000256" key="2">
    <source>
        <dbReference type="ARBA" id="ARBA00009592"/>
    </source>
</evidence>
<dbReference type="Pfam" id="PF08263">
    <property type="entry name" value="LRRNT_2"/>
    <property type="match status" value="1"/>
</dbReference>
<keyword evidence="3" id="KW-1003">Cell membrane</keyword>
<dbReference type="InterPro" id="IPR046956">
    <property type="entry name" value="RLP23-like"/>
</dbReference>
<comment type="subcellular location">
    <subcellularLocation>
        <location evidence="1">Cell membrane</location>
        <topology evidence="1">Single-pass type I membrane protein</topology>
    </subcellularLocation>
</comment>
<evidence type="ECO:0000256" key="6">
    <source>
        <dbReference type="ARBA" id="ARBA00022729"/>
    </source>
</evidence>
<dbReference type="PANTHER" id="PTHR48061:SF46">
    <property type="entry name" value="LEUCINE-RICH REPEAT-CONTAINING N-TERMINAL PLANT-TYPE DOMAIN-CONTAINING PROTEIN"/>
    <property type="match status" value="1"/>
</dbReference>
<evidence type="ECO:0000256" key="8">
    <source>
        <dbReference type="ARBA" id="ARBA00022989"/>
    </source>
</evidence>
<dbReference type="EMBL" id="HG994370">
    <property type="protein sequence ID" value="CAF2064068.1"/>
    <property type="molecule type" value="Genomic_DNA"/>
</dbReference>
<protein>
    <submittedName>
        <fullName evidence="14">(rape) hypothetical protein</fullName>
    </submittedName>
</protein>
<comment type="similarity">
    <text evidence="2">Belongs to the RLP family.</text>
</comment>
<evidence type="ECO:0000256" key="7">
    <source>
        <dbReference type="ARBA" id="ARBA00022737"/>
    </source>
</evidence>
<keyword evidence="9 12" id="KW-0472">Membrane</keyword>
<evidence type="ECO:0000256" key="10">
    <source>
        <dbReference type="ARBA" id="ARBA00023170"/>
    </source>
</evidence>
<keyword evidence="11" id="KW-0325">Glycoprotein</keyword>